<dbReference type="Proteomes" id="UP000215914">
    <property type="component" value="Unassembled WGS sequence"/>
</dbReference>
<dbReference type="AlphaFoldDB" id="A0A9K3HRK9"/>
<dbReference type="Gramene" id="mRNA:HanXRQr2_Chr11g0504221">
    <property type="protein sequence ID" value="mRNA:HanXRQr2_Chr11g0504221"/>
    <property type="gene ID" value="HanXRQr2_Chr11g0504221"/>
</dbReference>
<name>A0A9K3HRK9_HELAN</name>
<evidence type="ECO:0000313" key="2">
    <source>
        <dbReference type="EMBL" id="KAF5783119.1"/>
    </source>
</evidence>
<dbReference type="EMBL" id="MNCJ02000326">
    <property type="protein sequence ID" value="KAF5783119.1"/>
    <property type="molecule type" value="Genomic_DNA"/>
</dbReference>
<evidence type="ECO:0000256" key="1">
    <source>
        <dbReference type="SAM" id="MobiDB-lite"/>
    </source>
</evidence>
<keyword evidence="3" id="KW-1185">Reference proteome</keyword>
<gene>
    <name evidence="2" type="ORF">HanXRQr2_Chr11g0504221</name>
</gene>
<protein>
    <submittedName>
        <fullName evidence="2">Uncharacterized protein</fullName>
    </submittedName>
</protein>
<sequence length="50" mass="5944">MNVRTYPITTKLKPNGIEEKGNRQEQKESRKGYLARIHLGCRRVMMLKNR</sequence>
<proteinExistence type="predicted"/>
<feature type="region of interest" description="Disordered" evidence="1">
    <location>
        <begin position="1"/>
        <end position="30"/>
    </location>
</feature>
<accession>A0A9K3HRK9</accession>
<reference evidence="2" key="1">
    <citation type="journal article" date="2017" name="Nature">
        <title>The sunflower genome provides insights into oil metabolism, flowering and Asterid evolution.</title>
        <authorList>
            <person name="Badouin H."/>
            <person name="Gouzy J."/>
            <person name="Grassa C.J."/>
            <person name="Murat F."/>
            <person name="Staton S.E."/>
            <person name="Cottret L."/>
            <person name="Lelandais-Briere C."/>
            <person name="Owens G.L."/>
            <person name="Carrere S."/>
            <person name="Mayjonade B."/>
            <person name="Legrand L."/>
            <person name="Gill N."/>
            <person name="Kane N.C."/>
            <person name="Bowers J.E."/>
            <person name="Hubner S."/>
            <person name="Bellec A."/>
            <person name="Berard A."/>
            <person name="Berges H."/>
            <person name="Blanchet N."/>
            <person name="Boniface M.C."/>
            <person name="Brunel D."/>
            <person name="Catrice O."/>
            <person name="Chaidir N."/>
            <person name="Claudel C."/>
            <person name="Donnadieu C."/>
            <person name="Faraut T."/>
            <person name="Fievet G."/>
            <person name="Helmstetter N."/>
            <person name="King M."/>
            <person name="Knapp S.J."/>
            <person name="Lai Z."/>
            <person name="Le Paslier M.C."/>
            <person name="Lippi Y."/>
            <person name="Lorenzon L."/>
            <person name="Mandel J.R."/>
            <person name="Marage G."/>
            <person name="Marchand G."/>
            <person name="Marquand E."/>
            <person name="Bret-Mestries E."/>
            <person name="Morien E."/>
            <person name="Nambeesan S."/>
            <person name="Nguyen T."/>
            <person name="Pegot-Espagnet P."/>
            <person name="Pouilly N."/>
            <person name="Raftis F."/>
            <person name="Sallet E."/>
            <person name="Schiex T."/>
            <person name="Thomas J."/>
            <person name="Vandecasteele C."/>
            <person name="Vares D."/>
            <person name="Vear F."/>
            <person name="Vautrin S."/>
            <person name="Crespi M."/>
            <person name="Mangin B."/>
            <person name="Burke J.M."/>
            <person name="Salse J."/>
            <person name="Munos S."/>
            <person name="Vincourt P."/>
            <person name="Rieseberg L.H."/>
            <person name="Langlade N.B."/>
        </authorList>
    </citation>
    <scope>NUCLEOTIDE SEQUENCE</scope>
    <source>
        <tissue evidence="2">Leaves</tissue>
    </source>
</reference>
<organism evidence="2 3">
    <name type="scientific">Helianthus annuus</name>
    <name type="common">Common sunflower</name>
    <dbReference type="NCBI Taxonomy" id="4232"/>
    <lineage>
        <taxon>Eukaryota</taxon>
        <taxon>Viridiplantae</taxon>
        <taxon>Streptophyta</taxon>
        <taxon>Embryophyta</taxon>
        <taxon>Tracheophyta</taxon>
        <taxon>Spermatophyta</taxon>
        <taxon>Magnoliopsida</taxon>
        <taxon>eudicotyledons</taxon>
        <taxon>Gunneridae</taxon>
        <taxon>Pentapetalae</taxon>
        <taxon>asterids</taxon>
        <taxon>campanulids</taxon>
        <taxon>Asterales</taxon>
        <taxon>Asteraceae</taxon>
        <taxon>Asteroideae</taxon>
        <taxon>Heliantheae alliance</taxon>
        <taxon>Heliantheae</taxon>
        <taxon>Helianthus</taxon>
    </lineage>
</organism>
<evidence type="ECO:0000313" key="3">
    <source>
        <dbReference type="Proteomes" id="UP000215914"/>
    </source>
</evidence>
<feature type="compositionally biased region" description="Basic and acidic residues" evidence="1">
    <location>
        <begin position="16"/>
        <end position="30"/>
    </location>
</feature>
<reference evidence="2" key="2">
    <citation type="submission" date="2020-06" db="EMBL/GenBank/DDBJ databases">
        <title>Helianthus annuus Genome sequencing and assembly Release 2.</title>
        <authorList>
            <person name="Gouzy J."/>
            <person name="Langlade N."/>
            <person name="Munos S."/>
        </authorList>
    </citation>
    <scope>NUCLEOTIDE SEQUENCE</scope>
    <source>
        <tissue evidence="2">Leaves</tissue>
    </source>
</reference>
<comment type="caution">
    <text evidence="2">The sequence shown here is derived from an EMBL/GenBank/DDBJ whole genome shotgun (WGS) entry which is preliminary data.</text>
</comment>